<keyword evidence="9" id="KW-1185">Reference proteome</keyword>
<comment type="subcellular location">
    <subcellularLocation>
        <location evidence="1">Membrane</location>
        <topology evidence="1">Multi-pass membrane protein</topology>
    </subcellularLocation>
</comment>
<dbReference type="SUPFAM" id="SSF103473">
    <property type="entry name" value="MFS general substrate transporter"/>
    <property type="match status" value="1"/>
</dbReference>
<dbReference type="EMBL" id="BMJQ01000021">
    <property type="protein sequence ID" value="GGF44522.1"/>
    <property type="molecule type" value="Genomic_DNA"/>
</dbReference>
<feature type="domain" description="Major facilitator superfamily (MFS) profile" evidence="7">
    <location>
        <begin position="32"/>
        <end position="438"/>
    </location>
</feature>
<evidence type="ECO:0000256" key="5">
    <source>
        <dbReference type="ARBA" id="ARBA00023136"/>
    </source>
</evidence>
<feature type="transmembrane region" description="Helical" evidence="6">
    <location>
        <begin position="377"/>
        <end position="397"/>
    </location>
</feature>
<gene>
    <name evidence="8" type="ORF">GCM10011611_58680</name>
</gene>
<evidence type="ECO:0000259" key="7">
    <source>
        <dbReference type="PROSITE" id="PS50850"/>
    </source>
</evidence>
<dbReference type="Gene3D" id="1.20.1250.20">
    <property type="entry name" value="MFS general substrate transporter like domains"/>
    <property type="match status" value="2"/>
</dbReference>
<feature type="transmembrane region" description="Helical" evidence="6">
    <location>
        <begin position="156"/>
        <end position="178"/>
    </location>
</feature>
<feature type="transmembrane region" description="Helical" evidence="6">
    <location>
        <begin position="56"/>
        <end position="82"/>
    </location>
</feature>
<feature type="transmembrane region" description="Helical" evidence="6">
    <location>
        <begin position="190"/>
        <end position="212"/>
    </location>
</feature>
<evidence type="ECO:0000256" key="2">
    <source>
        <dbReference type="ARBA" id="ARBA00022448"/>
    </source>
</evidence>
<proteinExistence type="predicted"/>
<feature type="transmembrane region" description="Helical" evidence="6">
    <location>
        <begin position="350"/>
        <end position="370"/>
    </location>
</feature>
<evidence type="ECO:0000256" key="6">
    <source>
        <dbReference type="SAM" id="Phobius"/>
    </source>
</evidence>
<feature type="transmembrane region" description="Helical" evidence="6">
    <location>
        <begin position="32"/>
        <end position="50"/>
    </location>
</feature>
<comment type="caution">
    <text evidence="8">The sequence shown here is derived from an EMBL/GenBank/DDBJ whole genome shotgun (WGS) entry which is preliminary data.</text>
</comment>
<evidence type="ECO:0000313" key="8">
    <source>
        <dbReference type="EMBL" id="GGF44522.1"/>
    </source>
</evidence>
<reference evidence="8" key="1">
    <citation type="journal article" date="2014" name="Int. J. Syst. Evol. Microbiol.">
        <title>Complete genome sequence of Corynebacterium casei LMG S-19264T (=DSM 44701T), isolated from a smear-ripened cheese.</title>
        <authorList>
            <consortium name="US DOE Joint Genome Institute (JGI-PGF)"/>
            <person name="Walter F."/>
            <person name="Albersmeier A."/>
            <person name="Kalinowski J."/>
            <person name="Ruckert C."/>
        </authorList>
    </citation>
    <scope>NUCLEOTIDE SEQUENCE</scope>
    <source>
        <strain evidence="8">CGMCC 1.15725</strain>
    </source>
</reference>
<feature type="transmembrane region" description="Helical" evidence="6">
    <location>
        <begin position="291"/>
        <end position="313"/>
    </location>
</feature>
<dbReference type="GO" id="GO:0005886">
    <property type="term" value="C:plasma membrane"/>
    <property type="evidence" value="ECO:0007669"/>
    <property type="project" value="TreeGrafter"/>
</dbReference>
<keyword evidence="3 6" id="KW-0812">Transmembrane</keyword>
<feature type="transmembrane region" description="Helical" evidence="6">
    <location>
        <begin position="325"/>
        <end position="344"/>
    </location>
</feature>
<reference evidence="8" key="2">
    <citation type="submission" date="2020-09" db="EMBL/GenBank/DDBJ databases">
        <authorList>
            <person name="Sun Q."/>
            <person name="Zhou Y."/>
        </authorList>
    </citation>
    <scope>NUCLEOTIDE SEQUENCE</scope>
    <source>
        <strain evidence="8">CGMCC 1.15725</strain>
    </source>
</reference>
<dbReference type="PANTHER" id="PTHR43791:SF30">
    <property type="entry name" value="INNER MEMBRANE TRANSPORT PROTEIN RHMT"/>
    <property type="match status" value="1"/>
</dbReference>
<dbReference type="FunFam" id="1.20.1250.20:FF:000018">
    <property type="entry name" value="MFS transporter permease"/>
    <property type="match status" value="1"/>
</dbReference>
<feature type="transmembrane region" description="Helical" evidence="6">
    <location>
        <begin position="102"/>
        <end position="118"/>
    </location>
</feature>
<dbReference type="CDD" id="cd17319">
    <property type="entry name" value="MFS_ExuT_GudP_like"/>
    <property type="match status" value="1"/>
</dbReference>
<evidence type="ECO:0000256" key="1">
    <source>
        <dbReference type="ARBA" id="ARBA00004141"/>
    </source>
</evidence>
<organism evidence="8 9">
    <name type="scientific">Aliidongia dinghuensis</name>
    <dbReference type="NCBI Taxonomy" id="1867774"/>
    <lineage>
        <taxon>Bacteria</taxon>
        <taxon>Pseudomonadati</taxon>
        <taxon>Pseudomonadota</taxon>
        <taxon>Alphaproteobacteria</taxon>
        <taxon>Rhodospirillales</taxon>
        <taxon>Dongiaceae</taxon>
        <taxon>Aliidongia</taxon>
    </lineage>
</organism>
<accession>A0A8J2YZT7</accession>
<keyword evidence="4 6" id="KW-1133">Transmembrane helix</keyword>
<keyword evidence="5 6" id="KW-0472">Membrane</keyword>
<dbReference type="InterPro" id="IPR020846">
    <property type="entry name" value="MFS_dom"/>
</dbReference>
<dbReference type="GO" id="GO:0022857">
    <property type="term" value="F:transmembrane transporter activity"/>
    <property type="evidence" value="ECO:0007669"/>
    <property type="project" value="InterPro"/>
</dbReference>
<evidence type="ECO:0000313" key="9">
    <source>
        <dbReference type="Proteomes" id="UP000646365"/>
    </source>
</evidence>
<dbReference type="AlphaFoldDB" id="A0A8J2YZT7"/>
<dbReference type="PROSITE" id="PS50850">
    <property type="entry name" value="MFS"/>
    <property type="match status" value="1"/>
</dbReference>
<sequence length="450" mass="48205">MTAETNMAQWRDGGQDREAALDRATAKAMRRLLPFLILMYMLSYLDRANIGFAKQAFQAATGVSDAAFAFGAGVFFIGYAAFEVPSNLMLHRFGARRWMSRIMVTWGLIAAAMIWARGDTSFSVMRLFLGLAEAGFFPGAILYMTYWFPARSRGRILGLFYFGAPLALMFGGPLSGTLLDLDGVAGLMGWQWMFLIEGLLAVAVGVWAYWYLTDRPADARWLTAEERDALSRTLAAEDAVKAAEGKTGFRAVLTDPRLMLFATIYFLIQISSYGVAFYLPTQVSGLLHVNIGVLVGFVSAVPWACAIVAALILPPLAVGTGFRRTFGIALLLCIACGLIASGHLAPLPAVIALCFVTMGIICSQPIFWTFPTGYLGGTAAAGGLAVINAIGNLGGFVAPNVKTWAEAAFQTPVAGLYTLALAPIIAAFLFTFLAGGWILAPQAATARSTS</sequence>
<feature type="transmembrane region" description="Helical" evidence="6">
    <location>
        <begin position="124"/>
        <end position="144"/>
    </location>
</feature>
<dbReference type="PANTHER" id="PTHR43791">
    <property type="entry name" value="PERMEASE-RELATED"/>
    <property type="match status" value="1"/>
</dbReference>
<evidence type="ECO:0000256" key="4">
    <source>
        <dbReference type="ARBA" id="ARBA00022989"/>
    </source>
</evidence>
<evidence type="ECO:0000256" key="3">
    <source>
        <dbReference type="ARBA" id="ARBA00022692"/>
    </source>
</evidence>
<keyword evidence="2" id="KW-0813">Transport</keyword>
<dbReference type="RefSeq" id="WP_229744044.1">
    <property type="nucleotide sequence ID" value="NZ_BMJQ01000021.1"/>
</dbReference>
<dbReference type="Proteomes" id="UP000646365">
    <property type="component" value="Unassembled WGS sequence"/>
</dbReference>
<dbReference type="InterPro" id="IPR011701">
    <property type="entry name" value="MFS"/>
</dbReference>
<dbReference type="InterPro" id="IPR036259">
    <property type="entry name" value="MFS_trans_sf"/>
</dbReference>
<feature type="transmembrane region" description="Helical" evidence="6">
    <location>
        <begin position="417"/>
        <end position="440"/>
    </location>
</feature>
<dbReference type="Pfam" id="PF07690">
    <property type="entry name" value="MFS_1"/>
    <property type="match status" value="1"/>
</dbReference>
<feature type="transmembrane region" description="Helical" evidence="6">
    <location>
        <begin position="258"/>
        <end position="279"/>
    </location>
</feature>
<protein>
    <submittedName>
        <fullName evidence="8">MFS transporter</fullName>
    </submittedName>
</protein>
<name>A0A8J2YZT7_9PROT</name>